<dbReference type="InterPro" id="IPR020616">
    <property type="entry name" value="Thiolase_N"/>
</dbReference>
<dbReference type="InterPro" id="IPR020615">
    <property type="entry name" value="Thiolase_acyl_enz_int_AS"/>
</dbReference>
<dbReference type="SUPFAM" id="SSF53901">
    <property type="entry name" value="Thiolase-like"/>
    <property type="match status" value="2"/>
</dbReference>
<dbReference type="GO" id="GO:0003985">
    <property type="term" value="F:acetyl-CoA C-acetyltransferase activity"/>
    <property type="evidence" value="ECO:0007669"/>
    <property type="project" value="UniProtKB-EC"/>
</dbReference>
<evidence type="ECO:0000256" key="7">
    <source>
        <dbReference type="RuleBase" id="RU003557"/>
    </source>
</evidence>
<accession>A0ABW6R2Z6</accession>
<dbReference type="InterPro" id="IPR002155">
    <property type="entry name" value="Thiolase"/>
</dbReference>
<dbReference type="Gene3D" id="3.40.47.10">
    <property type="match status" value="2"/>
</dbReference>
<dbReference type="NCBIfam" id="TIGR01930">
    <property type="entry name" value="AcCoA-C-Actrans"/>
    <property type="match status" value="1"/>
</dbReference>
<keyword evidence="4 7" id="KW-0012">Acyltransferase</keyword>
<dbReference type="PANTHER" id="PTHR18919">
    <property type="entry name" value="ACETYL-COA C-ACYLTRANSFERASE"/>
    <property type="match status" value="1"/>
</dbReference>
<organism evidence="10 11">
    <name type="scientific">Nocardia suismassiliense</name>
    <dbReference type="NCBI Taxonomy" id="2077092"/>
    <lineage>
        <taxon>Bacteria</taxon>
        <taxon>Bacillati</taxon>
        <taxon>Actinomycetota</taxon>
        <taxon>Actinomycetes</taxon>
        <taxon>Mycobacteriales</taxon>
        <taxon>Nocardiaceae</taxon>
        <taxon>Nocardia</taxon>
    </lineage>
</organism>
<evidence type="ECO:0000259" key="9">
    <source>
        <dbReference type="Pfam" id="PF02803"/>
    </source>
</evidence>
<dbReference type="RefSeq" id="WP_387724262.1">
    <property type="nucleotide sequence ID" value="NZ_JBIAPI010000012.1"/>
</dbReference>
<dbReference type="PROSITE" id="PS00737">
    <property type="entry name" value="THIOLASE_2"/>
    <property type="match status" value="1"/>
</dbReference>
<dbReference type="Pfam" id="PF02803">
    <property type="entry name" value="Thiolase_C"/>
    <property type="match status" value="1"/>
</dbReference>
<dbReference type="PIRSF" id="PIRSF000429">
    <property type="entry name" value="Ac-CoA_Ac_transf"/>
    <property type="match status" value="1"/>
</dbReference>
<comment type="similarity">
    <text evidence="1 7">Belongs to the thiolase-like superfamily. Thiolase family.</text>
</comment>
<sequence length="392" mass="39976">MTSSVIVSGARTPVGRLLGGLKDFSGSDLGGFAIKAALEKGGVAPEQVDYVIMGQVLTAGAGQIPARQAAAAAGIPMDVPALTVNKVCLSGINAIALADQLIRAGEYEIVVAGGQESMSQAPHLLEKSREGFKYGDVTLRDHMAYDGLHDIFTDQPMGALTEQRNDTEPVSRADQDAFAAASHQRAAEAWKNGVFDDEVVPVSVPQRKGDPLLVAADEGIRADTTAESLAKLRPAFRKDGTITAGTASQISDGAAAVVVMSKAKAEELGLSWIAEIGAAGVVAGPDSTLQDQPANAIAKACARAGISPAELDLVEINEAFAAVGVASTRKLGIDPAKVNVNGGAIAIGHPLGMSGARILLHLVLELKRRGGGVGAAALCGGGGQGDALIVRV</sequence>
<evidence type="ECO:0000256" key="6">
    <source>
        <dbReference type="ARBA" id="ARBA00040529"/>
    </source>
</evidence>
<evidence type="ECO:0000256" key="5">
    <source>
        <dbReference type="ARBA" id="ARBA00030755"/>
    </source>
</evidence>
<evidence type="ECO:0000256" key="1">
    <source>
        <dbReference type="ARBA" id="ARBA00010982"/>
    </source>
</evidence>
<gene>
    <name evidence="10" type="ORF">ACFYV7_34205</name>
</gene>
<dbReference type="Pfam" id="PF00108">
    <property type="entry name" value="Thiolase_N"/>
    <property type="match status" value="1"/>
</dbReference>
<keyword evidence="3 7" id="KW-0808">Transferase</keyword>
<dbReference type="EC" id="2.3.1.9" evidence="2"/>
<keyword evidence="11" id="KW-1185">Reference proteome</keyword>
<dbReference type="EMBL" id="JBIAPI010000012">
    <property type="protein sequence ID" value="MFF3227892.1"/>
    <property type="molecule type" value="Genomic_DNA"/>
</dbReference>
<evidence type="ECO:0000313" key="11">
    <source>
        <dbReference type="Proteomes" id="UP001601948"/>
    </source>
</evidence>
<dbReference type="Proteomes" id="UP001601948">
    <property type="component" value="Unassembled WGS sequence"/>
</dbReference>
<dbReference type="PROSITE" id="PS00099">
    <property type="entry name" value="THIOLASE_3"/>
    <property type="match status" value="1"/>
</dbReference>
<dbReference type="InterPro" id="IPR020617">
    <property type="entry name" value="Thiolase_C"/>
</dbReference>
<evidence type="ECO:0000256" key="4">
    <source>
        <dbReference type="ARBA" id="ARBA00023315"/>
    </source>
</evidence>
<dbReference type="CDD" id="cd00751">
    <property type="entry name" value="thiolase"/>
    <property type="match status" value="1"/>
</dbReference>
<feature type="domain" description="Thiolase C-terminal" evidence="9">
    <location>
        <begin position="271"/>
        <end position="391"/>
    </location>
</feature>
<evidence type="ECO:0000256" key="3">
    <source>
        <dbReference type="ARBA" id="ARBA00022679"/>
    </source>
</evidence>
<evidence type="ECO:0000259" key="8">
    <source>
        <dbReference type="Pfam" id="PF00108"/>
    </source>
</evidence>
<evidence type="ECO:0000256" key="2">
    <source>
        <dbReference type="ARBA" id="ARBA00012705"/>
    </source>
</evidence>
<dbReference type="PROSITE" id="PS00098">
    <property type="entry name" value="THIOLASE_1"/>
    <property type="match status" value="1"/>
</dbReference>
<reference evidence="10 11" key="1">
    <citation type="submission" date="2024-10" db="EMBL/GenBank/DDBJ databases">
        <title>The Natural Products Discovery Center: Release of the First 8490 Sequenced Strains for Exploring Actinobacteria Biosynthetic Diversity.</title>
        <authorList>
            <person name="Kalkreuter E."/>
            <person name="Kautsar S.A."/>
            <person name="Yang D."/>
            <person name="Bader C.D."/>
            <person name="Teijaro C.N."/>
            <person name="Fluegel L."/>
            <person name="Davis C.M."/>
            <person name="Simpson J.R."/>
            <person name="Lauterbach L."/>
            <person name="Steele A.D."/>
            <person name="Gui C."/>
            <person name="Meng S."/>
            <person name="Li G."/>
            <person name="Viehrig K."/>
            <person name="Ye F."/>
            <person name="Su P."/>
            <person name="Kiefer A.F."/>
            <person name="Nichols A."/>
            <person name="Cepeda A.J."/>
            <person name="Yan W."/>
            <person name="Fan B."/>
            <person name="Jiang Y."/>
            <person name="Adhikari A."/>
            <person name="Zheng C.-J."/>
            <person name="Schuster L."/>
            <person name="Cowan T.M."/>
            <person name="Smanski M.J."/>
            <person name="Chevrette M.G."/>
            <person name="De Carvalho L.P.S."/>
            <person name="Shen B."/>
        </authorList>
    </citation>
    <scope>NUCLEOTIDE SEQUENCE [LARGE SCALE GENOMIC DNA]</scope>
    <source>
        <strain evidence="10 11">NPDC003040</strain>
    </source>
</reference>
<dbReference type="InterPro" id="IPR020610">
    <property type="entry name" value="Thiolase_AS"/>
</dbReference>
<proteinExistence type="inferred from homology"/>
<protein>
    <recommendedName>
        <fullName evidence="6">Probable acetyl-CoA acetyltransferase</fullName>
        <ecNumber evidence="2">2.3.1.9</ecNumber>
    </recommendedName>
    <alternativeName>
        <fullName evidence="5">Acetoacetyl-CoA thiolase</fullName>
    </alternativeName>
</protein>
<dbReference type="InterPro" id="IPR016039">
    <property type="entry name" value="Thiolase-like"/>
</dbReference>
<name>A0ABW6R2Z6_9NOCA</name>
<dbReference type="InterPro" id="IPR020613">
    <property type="entry name" value="Thiolase_CS"/>
</dbReference>
<dbReference type="PANTHER" id="PTHR18919:SF107">
    <property type="entry name" value="ACETYL-COA ACETYLTRANSFERASE, CYTOSOLIC"/>
    <property type="match status" value="1"/>
</dbReference>
<feature type="domain" description="Thiolase N-terminal" evidence="8">
    <location>
        <begin position="5"/>
        <end position="262"/>
    </location>
</feature>
<evidence type="ECO:0000313" key="10">
    <source>
        <dbReference type="EMBL" id="MFF3227892.1"/>
    </source>
</evidence>
<comment type="caution">
    <text evidence="10">The sequence shown here is derived from an EMBL/GenBank/DDBJ whole genome shotgun (WGS) entry which is preliminary data.</text>
</comment>